<feature type="region of interest" description="Disordered" evidence="1">
    <location>
        <begin position="222"/>
        <end position="271"/>
    </location>
</feature>
<evidence type="ECO:0000313" key="2">
    <source>
        <dbReference type="EMBL" id="KAG9391926.1"/>
    </source>
</evidence>
<evidence type="ECO:0000256" key="1">
    <source>
        <dbReference type="SAM" id="MobiDB-lite"/>
    </source>
</evidence>
<name>A0A8J6BVZ9_9EUKA</name>
<protein>
    <submittedName>
        <fullName evidence="2">Uncharacterized protein</fullName>
    </submittedName>
</protein>
<dbReference type="AlphaFoldDB" id="A0A8J6BVZ9"/>
<sequence>MLESSTVARFNTSESLEEDTMEDIDATLAEMDTFSELPSKRPLKAEAKWLQRVVVINSALPDSATKQRLLLELQARRMVLDLKDDNWSDATTELFQDLFNSTESKSSRTIAYCAAKARSKGRRKDTNGNMGGFTRRREHNNLCSSIPVDEREVVVMGKARRLGRGGRLAPSRRTYQANRHSPATHATTAPGPTAHPKARRDGPTWRDLTLYQRATPAQCPALRGCKGRARCPPGTRPTRPQRNHCGDAGLPALRPKTSSAQPRRGGQCSAH</sequence>
<gene>
    <name evidence="2" type="ORF">J8273_6772</name>
</gene>
<feature type="region of interest" description="Disordered" evidence="1">
    <location>
        <begin position="160"/>
        <end position="203"/>
    </location>
</feature>
<proteinExistence type="predicted"/>
<evidence type="ECO:0000313" key="3">
    <source>
        <dbReference type="Proteomes" id="UP000717585"/>
    </source>
</evidence>
<dbReference type="Proteomes" id="UP000717585">
    <property type="component" value="Unassembled WGS sequence"/>
</dbReference>
<comment type="caution">
    <text evidence="2">The sequence shown here is derived from an EMBL/GenBank/DDBJ whole genome shotgun (WGS) entry which is preliminary data.</text>
</comment>
<keyword evidence="3" id="KW-1185">Reference proteome</keyword>
<reference evidence="2" key="1">
    <citation type="submission" date="2021-05" db="EMBL/GenBank/DDBJ databases">
        <title>A free-living protist that lacks canonical eukaryotic 1 DNA replication and segregation systems.</title>
        <authorList>
            <person name="Salas-Leiva D.E."/>
            <person name="Tromer E.C."/>
            <person name="Curtis B.A."/>
            <person name="Jerlstrom-Hultqvist J."/>
            <person name="Kolisko M."/>
            <person name="Yi Z."/>
            <person name="Salas-Leiva J.S."/>
            <person name="Gallot-Lavallee L."/>
            <person name="Kops G.J.P.L."/>
            <person name="Archibald J.M."/>
            <person name="Simpson A.G.B."/>
            <person name="Roger A.J."/>
        </authorList>
    </citation>
    <scope>NUCLEOTIDE SEQUENCE</scope>
    <source>
        <strain evidence="2">BICM</strain>
    </source>
</reference>
<feature type="compositionally biased region" description="Low complexity" evidence="1">
    <location>
        <begin position="183"/>
        <end position="195"/>
    </location>
</feature>
<organism evidence="2 3">
    <name type="scientific">Carpediemonas membranifera</name>
    <dbReference type="NCBI Taxonomy" id="201153"/>
    <lineage>
        <taxon>Eukaryota</taxon>
        <taxon>Metamonada</taxon>
        <taxon>Carpediemonas-like organisms</taxon>
        <taxon>Carpediemonas</taxon>
    </lineage>
</organism>
<dbReference type="EMBL" id="JAHDYR010000043">
    <property type="protein sequence ID" value="KAG9391926.1"/>
    <property type="molecule type" value="Genomic_DNA"/>
</dbReference>
<accession>A0A8J6BVZ9</accession>